<dbReference type="EMBL" id="AP003261">
    <property type="protein sequence ID" value="BAD81886.1"/>
    <property type="molecule type" value="Genomic_DNA"/>
</dbReference>
<dbReference type="Proteomes" id="UP000817658">
    <property type="component" value="Chromosome 1"/>
</dbReference>
<organism evidence="3">
    <name type="scientific">Oryza sativa subsp. japonica</name>
    <name type="common">Rice</name>
    <dbReference type="NCBI Taxonomy" id="39947"/>
    <lineage>
        <taxon>Eukaryota</taxon>
        <taxon>Viridiplantae</taxon>
        <taxon>Streptophyta</taxon>
        <taxon>Embryophyta</taxon>
        <taxon>Tracheophyta</taxon>
        <taxon>Spermatophyta</taxon>
        <taxon>Magnoliopsida</taxon>
        <taxon>Liliopsida</taxon>
        <taxon>Poales</taxon>
        <taxon>Poaceae</taxon>
        <taxon>BOP clade</taxon>
        <taxon>Oryzoideae</taxon>
        <taxon>Oryzeae</taxon>
        <taxon>Oryzinae</taxon>
        <taxon>Oryza</taxon>
        <taxon>Oryza sativa</taxon>
    </lineage>
</organism>
<dbReference type="EMBL" id="AP003227">
    <property type="protein sequence ID" value="BAD81654.1"/>
    <property type="molecule type" value="Genomic_DNA"/>
</dbReference>
<dbReference type="Proteomes" id="UP000000763">
    <property type="component" value="Chromosome 1"/>
</dbReference>
<feature type="compositionally biased region" description="Low complexity" evidence="1">
    <location>
        <begin position="25"/>
        <end position="35"/>
    </location>
</feature>
<accession>Q5N9G6</accession>
<evidence type="ECO:0000313" key="4">
    <source>
        <dbReference type="Proteomes" id="UP000000763"/>
    </source>
</evidence>
<sequence length="104" mass="11410">MRSRCGGSTGRGRRRDGGGNRRWESSCTDCSTTSHSMSWMTSLGRTIVVDEGGWHWRVQDRRTAPQVKREALGRGRWGKWMGGRIRLVSNDGSGGGVSNDGGAR</sequence>
<name>Q5N9G6_ORYSJ</name>
<gene>
    <name evidence="2" type="ORF">P0018C10.4</name>
    <name evidence="3" type="ORF">P0471B04.15</name>
</gene>
<evidence type="ECO:0000313" key="2">
    <source>
        <dbReference type="EMBL" id="BAD81654.1"/>
    </source>
</evidence>
<reference evidence="3" key="1">
    <citation type="journal article" date="2002" name="Nature">
        <title>The genome sequence and structure of rice chromosome 1.</title>
        <authorList>
            <person name="Sasaki T."/>
            <person name="Matsumoto T."/>
            <person name="Yamamoto K."/>
            <person name="Sakata K."/>
            <person name="Baba T."/>
            <person name="Katayose Y."/>
            <person name="Wu J."/>
            <person name="Niimura Y."/>
            <person name="Cheng Z."/>
            <person name="Nagamura Y."/>
            <person name="Antonio B.A."/>
            <person name="Kanamori H."/>
            <person name="Hosokawa S."/>
            <person name="Masukawa M."/>
            <person name="Arikawa K."/>
            <person name="Chiden Y."/>
            <person name="Hayashi M."/>
            <person name="Okamoto M."/>
            <person name="Ando T."/>
            <person name="Aoki H."/>
            <person name="Arita K."/>
            <person name="Hamada M."/>
            <person name="Harada C."/>
            <person name="Hijishita S."/>
            <person name="Honda M."/>
            <person name="Ichikawa Y."/>
            <person name="Idonuma A."/>
            <person name="Iijima M."/>
            <person name="Ikeda M."/>
            <person name="Ikeno M."/>
            <person name="Itoh S."/>
            <person name="Itoh T."/>
            <person name="Itoh Y."/>
            <person name="Itoh Y."/>
            <person name="Iwabuchi A."/>
            <person name="Kamiya K."/>
            <person name="Karasawa W."/>
            <person name="Katagiri S."/>
            <person name="Kikuta A."/>
            <person name="Kobayashi N."/>
            <person name="Kono I."/>
            <person name="Machita K."/>
            <person name="Maehara T."/>
            <person name="Mizuno H."/>
            <person name="Mizubayashi T."/>
            <person name="Mukai Y."/>
            <person name="Nagasaki H."/>
            <person name="Nakashima M."/>
            <person name="Nakama Y."/>
            <person name="Nakamichi Y."/>
            <person name="Nakamura M."/>
            <person name="Namiki N."/>
            <person name="Negishi M."/>
            <person name="Ohta I."/>
            <person name="Ono N."/>
            <person name="Saji S."/>
            <person name="Sakai K."/>
            <person name="Shibata M."/>
            <person name="Shimokawa T."/>
            <person name="Shomura A."/>
            <person name="Song J."/>
            <person name="Takazaki Y."/>
            <person name="Terasawa K."/>
            <person name="Tsuji K."/>
            <person name="Waki K."/>
            <person name="Yamagata H."/>
            <person name="Yamane H."/>
            <person name="Yoshiki S."/>
            <person name="Yoshihara R."/>
            <person name="Yukawa K."/>
            <person name="Zhong H."/>
            <person name="Iwama H."/>
            <person name="Endo T."/>
            <person name="Ito H."/>
            <person name="Hahn J.H."/>
            <person name="Kim H.I."/>
            <person name="Eun M.Y."/>
            <person name="Yano M."/>
            <person name="Jiang J."/>
            <person name="Gojobori T."/>
        </authorList>
    </citation>
    <scope>NUCLEOTIDE SEQUENCE</scope>
</reference>
<reference evidence="4" key="2">
    <citation type="journal article" date="2005" name="Nature">
        <title>The map-based sequence of the rice genome.</title>
        <authorList>
            <consortium name="International rice genome sequencing project (IRGSP)"/>
            <person name="Matsumoto T."/>
            <person name="Wu J."/>
            <person name="Kanamori H."/>
            <person name="Katayose Y."/>
            <person name="Fujisawa M."/>
            <person name="Namiki N."/>
            <person name="Mizuno H."/>
            <person name="Yamamoto K."/>
            <person name="Antonio B.A."/>
            <person name="Baba T."/>
            <person name="Sakata K."/>
            <person name="Nagamura Y."/>
            <person name="Aoki H."/>
            <person name="Arikawa K."/>
            <person name="Arita K."/>
            <person name="Bito T."/>
            <person name="Chiden Y."/>
            <person name="Fujitsuka N."/>
            <person name="Fukunaka R."/>
            <person name="Hamada M."/>
            <person name="Harada C."/>
            <person name="Hayashi A."/>
            <person name="Hijishita S."/>
            <person name="Honda M."/>
            <person name="Hosokawa S."/>
            <person name="Ichikawa Y."/>
            <person name="Idonuma A."/>
            <person name="Iijima M."/>
            <person name="Ikeda M."/>
            <person name="Ikeno M."/>
            <person name="Ito K."/>
            <person name="Ito S."/>
            <person name="Ito T."/>
            <person name="Ito Y."/>
            <person name="Ito Y."/>
            <person name="Iwabuchi A."/>
            <person name="Kamiya K."/>
            <person name="Karasawa W."/>
            <person name="Kurita K."/>
            <person name="Katagiri S."/>
            <person name="Kikuta A."/>
            <person name="Kobayashi H."/>
            <person name="Kobayashi N."/>
            <person name="Machita K."/>
            <person name="Maehara T."/>
            <person name="Masukawa M."/>
            <person name="Mizubayashi T."/>
            <person name="Mukai Y."/>
            <person name="Nagasaki H."/>
            <person name="Nagata Y."/>
            <person name="Naito S."/>
            <person name="Nakashima M."/>
            <person name="Nakama Y."/>
            <person name="Nakamichi Y."/>
            <person name="Nakamura M."/>
            <person name="Meguro A."/>
            <person name="Negishi M."/>
            <person name="Ohta I."/>
            <person name="Ohta T."/>
            <person name="Okamoto M."/>
            <person name="Ono N."/>
            <person name="Saji S."/>
            <person name="Sakaguchi M."/>
            <person name="Sakai K."/>
            <person name="Shibata M."/>
            <person name="Shimokawa T."/>
            <person name="Song J."/>
            <person name="Takazaki Y."/>
            <person name="Terasawa K."/>
            <person name="Tsugane M."/>
            <person name="Tsuji K."/>
            <person name="Ueda S."/>
            <person name="Waki K."/>
            <person name="Yamagata H."/>
            <person name="Yamamoto M."/>
            <person name="Yamamoto S."/>
            <person name="Yamane H."/>
            <person name="Yoshiki S."/>
            <person name="Yoshihara R."/>
            <person name="Yukawa K."/>
            <person name="Zhong H."/>
            <person name="Yano M."/>
            <person name="Yuan Q."/>
            <person name="Ouyang S."/>
            <person name="Liu J."/>
            <person name="Jones K.M."/>
            <person name="Gansberger K."/>
            <person name="Moffat K."/>
            <person name="Hill J."/>
            <person name="Bera J."/>
            <person name="Fadrosh D."/>
            <person name="Jin S."/>
            <person name="Johri S."/>
            <person name="Kim M."/>
            <person name="Overton L."/>
            <person name="Reardon M."/>
            <person name="Tsitrin T."/>
            <person name="Vuong H."/>
            <person name="Weaver B."/>
            <person name="Ciecko A."/>
            <person name="Tallon L."/>
            <person name="Jackson J."/>
            <person name="Pai G."/>
            <person name="Aken S.V."/>
            <person name="Utterback T."/>
            <person name="Reidmuller S."/>
            <person name="Feldblyum T."/>
            <person name="Hsiao J."/>
            <person name="Zismann V."/>
            <person name="Iobst S."/>
            <person name="de Vazeille A.R."/>
            <person name="Buell C.R."/>
            <person name="Ying K."/>
            <person name="Li Y."/>
            <person name="Lu T."/>
            <person name="Huang Y."/>
            <person name="Zhao Q."/>
            <person name="Feng Q."/>
            <person name="Zhang L."/>
            <person name="Zhu J."/>
            <person name="Weng Q."/>
            <person name="Mu J."/>
            <person name="Lu Y."/>
            <person name="Fan D."/>
            <person name="Liu Y."/>
            <person name="Guan J."/>
            <person name="Zhang Y."/>
            <person name="Yu S."/>
            <person name="Liu X."/>
            <person name="Zhang Y."/>
            <person name="Hong G."/>
            <person name="Han B."/>
            <person name="Choisne N."/>
            <person name="Demange N."/>
            <person name="Orjeda G."/>
            <person name="Samain S."/>
            <person name="Cattolico L."/>
            <person name="Pelletier E."/>
            <person name="Couloux A."/>
            <person name="Segurens B."/>
            <person name="Wincker P."/>
            <person name="D'Hont A."/>
            <person name="Scarpelli C."/>
            <person name="Weissenbach J."/>
            <person name="Salanoubat M."/>
            <person name="Quetier F."/>
            <person name="Yu Y."/>
            <person name="Kim H.R."/>
            <person name="Rambo T."/>
            <person name="Currie J."/>
            <person name="Collura K."/>
            <person name="Luo M."/>
            <person name="Yang T."/>
            <person name="Ammiraju J.S.S."/>
            <person name="Engler F."/>
            <person name="Soderlund C."/>
            <person name="Wing R.A."/>
            <person name="Palmer L.E."/>
            <person name="de la Bastide M."/>
            <person name="Spiegel L."/>
            <person name="Nascimento L."/>
            <person name="Zutavern T."/>
            <person name="O'Shaughnessy A."/>
            <person name="Dike S."/>
            <person name="Dedhia N."/>
            <person name="Preston R."/>
            <person name="Balija V."/>
            <person name="McCombie W.R."/>
            <person name="Chow T."/>
            <person name="Chen H."/>
            <person name="Chung M."/>
            <person name="Chen C."/>
            <person name="Shaw J."/>
            <person name="Wu H."/>
            <person name="Hsiao K."/>
            <person name="Chao Y."/>
            <person name="Chu M."/>
            <person name="Cheng C."/>
            <person name="Hour A."/>
            <person name="Lee P."/>
            <person name="Lin S."/>
            <person name="Lin Y."/>
            <person name="Liou J."/>
            <person name="Liu S."/>
            <person name="Hsing Y."/>
            <person name="Raghuvanshi S."/>
            <person name="Mohanty A."/>
            <person name="Bharti A.K."/>
            <person name="Gaur A."/>
            <person name="Gupta V."/>
            <person name="Kumar D."/>
            <person name="Ravi V."/>
            <person name="Vij S."/>
            <person name="Kapur A."/>
            <person name="Khurana P."/>
            <person name="Khurana P."/>
            <person name="Khurana J.P."/>
            <person name="Tyagi A.K."/>
            <person name="Gaikwad K."/>
            <person name="Singh A."/>
            <person name="Dalal V."/>
            <person name="Srivastava S."/>
            <person name="Dixit A."/>
            <person name="Pal A.K."/>
            <person name="Ghazi I.A."/>
            <person name="Yadav M."/>
            <person name="Pandit A."/>
            <person name="Bhargava A."/>
            <person name="Sureshbabu K."/>
            <person name="Batra K."/>
            <person name="Sharma T.R."/>
            <person name="Mohapatra T."/>
            <person name="Singh N.K."/>
            <person name="Messing J."/>
            <person name="Nelson A.B."/>
            <person name="Fuks G."/>
            <person name="Kavchok S."/>
            <person name="Keizer G."/>
            <person name="Linton E."/>
            <person name="Llaca V."/>
            <person name="Song R."/>
            <person name="Tanyolac B."/>
            <person name="Young S."/>
            <person name="Ho-Il K."/>
            <person name="Hahn J.H."/>
            <person name="Sangsakoo G."/>
            <person name="Vanavichit A."/>
            <person name="de Mattos Luiz.A.T."/>
            <person name="Zimmer P.D."/>
            <person name="Malone G."/>
            <person name="Dellagostin O."/>
            <person name="de Oliveira A.C."/>
            <person name="Bevan M."/>
            <person name="Bancroft I."/>
            <person name="Minx P."/>
            <person name="Cordum H."/>
            <person name="Wilson R."/>
            <person name="Cheng Z."/>
            <person name="Jin W."/>
            <person name="Jiang J."/>
            <person name="Leong S.A."/>
            <person name="Iwama H."/>
            <person name="Gojobori T."/>
            <person name="Itoh T."/>
            <person name="Niimura Y."/>
            <person name="Fujii Y."/>
            <person name="Habara T."/>
            <person name="Sakai H."/>
            <person name="Sato Y."/>
            <person name="Wilson G."/>
            <person name="Kumar K."/>
            <person name="McCouch S."/>
            <person name="Juretic N."/>
            <person name="Hoen D."/>
            <person name="Wright S."/>
            <person name="Bruskiewich R."/>
            <person name="Bureau T."/>
            <person name="Miyao A."/>
            <person name="Hirochika H."/>
            <person name="Nishikawa T."/>
            <person name="Kadowaki K."/>
            <person name="Sugiura M."/>
            <person name="Burr B."/>
            <person name="Sasaki T."/>
        </authorList>
    </citation>
    <scope>NUCLEOTIDE SEQUENCE [LARGE SCALE GENOMIC DNA]</scope>
    <source>
        <strain evidence="4">cv. Nipponbare</strain>
    </source>
</reference>
<feature type="region of interest" description="Disordered" evidence="1">
    <location>
        <begin position="1"/>
        <end position="35"/>
    </location>
</feature>
<evidence type="ECO:0000313" key="3">
    <source>
        <dbReference type="EMBL" id="BAD81886.1"/>
    </source>
</evidence>
<feature type="compositionally biased region" description="Basic and acidic residues" evidence="1">
    <location>
        <begin position="15"/>
        <end position="24"/>
    </location>
</feature>
<dbReference type="AlphaFoldDB" id="Q5N9G6"/>
<evidence type="ECO:0000256" key="1">
    <source>
        <dbReference type="SAM" id="MobiDB-lite"/>
    </source>
</evidence>
<reference evidence="4" key="3">
    <citation type="journal article" date="2008" name="Nucleic Acids Res.">
        <title>The rice annotation project database (RAP-DB): 2008 update.</title>
        <authorList>
            <consortium name="The rice annotation project (RAP)"/>
        </authorList>
    </citation>
    <scope>GENOME REANNOTATION</scope>
    <source>
        <strain evidence="4">cv. Nipponbare</strain>
    </source>
</reference>
<proteinExistence type="predicted"/>
<protein>
    <submittedName>
        <fullName evidence="3">Uncharacterized protein</fullName>
    </submittedName>
</protein>